<dbReference type="Gene3D" id="2.40.37.10">
    <property type="entry name" value="Lyase, Ornithine Decarboxylase, Chain A, domain 1"/>
    <property type="match status" value="1"/>
</dbReference>
<protein>
    <recommendedName>
        <fullName evidence="4 7">Alanine racemase</fullName>
        <ecNumber evidence="4 7">5.1.1.1</ecNumber>
    </recommendedName>
</protein>
<evidence type="ECO:0000313" key="11">
    <source>
        <dbReference type="EMBL" id="OWQ96389.1"/>
    </source>
</evidence>
<dbReference type="Proteomes" id="UP000197097">
    <property type="component" value="Unassembled WGS sequence"/>
</dbReference>
<proteinExistence type="inferred from homology"/>
<dbReference type="GO" id="GO:0008784">
    <property type="term" value="F:alanine racemase activity"/>
    <property type="evidence" value="ECO:0007669"/>
    <property type="project" value="UniProtKB-UniRule"/>
</dbReference>
<dbReference type="Pfam" id="PF00842">
    <property type="entry name" value="Ala_racemase_C"/>
    <property type="match status" value="1"/>
</dbReference>
<dbReference type="GO" id="GO:0005829">
    <property type="term" value="C:cytosol"/>
    <property type="evidence" value="ECO:0007669"/>
    <property type="project" value="TreeGrafter"/>
</dbReference>
<dbReference type="InterPro" id="IPR011079">
    <property type="entry name" value="Ala_racemase_C"/>
</dbReference>
<comment type="function">
    <text evidence="7">Catalyzes the interconversion of L-alanine and D-alanine. May also act on other amino acids.</text>
</comment>
<evidence type="ECO:0000256" key="1">
    <source>
        <dbReference type="ARBA" id="ARBA00000316"/>
    </source>
</evidence>
<evidence type="ECO:0000256" key="2">
    <source>
        <dbReference type="ARBA" id="ARBA00001933"/>
    </source>
</evidence>
<dbReference type="GO" id="GO:0030170">
    <property type="term" value="F:pyridoxal phosphate binding"/>
    <property type="evidence" value="ECO:0007669"/>
    <property type="project" value="UniProtKB-UniRule"/>
</dbReference>
<dbReference type="OrthoDB" id="9813814at2"/>
<evidence type="ECO:0000256" key="6">
    <source>
        <dbReference type="ARBA" id="ARBA00023235"/>
    </source>
</evidence>
<dbReference type="PANTHER" id="PTHR30511">
    <property type="entry name" value="ALANINE RACEMASE"/>
    <property type="match status" value="1"/>
</dbReference>
<dbReference type="PANTHER" id="PTHR30511:SF0">
    <property type="entry name" value="ALANINE RACEMASE, CATABOLIC-RELATED"/>
    <property type="match status" value="1"/>
</dbReference>
<dbReference type="InterPro" id="IPR029066">
    <property type="entry name" value="PLP-binding_barrel"/>
</dbReference>
<dbReference type="Gene3D" id="3.20.20.10">
    <property type="entry name" value="Alanine racemase"/>
    <property type="match status" value="1"/>
</dbReference>
<sequence length="384" mass="40941">MAMKHQIIAEACSSRLRIDLGAIRANYRAIAARVAPARSGAVVKANAYGLGVVQVAPALYREGCRHFFVAQLNEAITLARVIGDDATIFILNGLDPGSEADCAERGFLPVLNSHSQIERWRKLARTKGRPLPAALQIDSGMSRLGLPPADASALAQDLHLSREIDLRLLMTHLACSDEPTHPANRAQLDGFYAIRAHFPGVPASIANSGGAFLAGDFHCDIARPGVALYGVDPAPDAHGLRPVVTLEARVLQIREIETGIGVGYGLTYTAPTPHRLATIAIGYADGWPRSLSGVGAAWHRDVRLPIVGRVSMDSMTVDITALPADALAEGDFVELLGPSQSLADVARDADTIAYEILTQLGPRHARIVVDDDGVLEFTAPGERI</sequence>
<gene>
    <name evidence="11" type="primary">alr</name>
    <name evidence="11" type="ORF">CDQ91_12895</name>
</gene>
<name>A0A246JTQ3_9SPHN</name>
<dbReference type="AlphaFoldDB" id="A0A246JTQ3"/>
<dbReference type="PRINTS" id="PR00992">
    <property type="entry name" value="ALARACEMASE"/>
</dbReference>
<reference evidence="11 12" key="1">
    <citation type="journal article" date="2002" name="Int. J. Syst. Evol. Microbiol.">
        <title>Sphingopyxis witflariensis sp. nov., isolated from activated sludge.</title>
        <authorList>
            <person name="Kampfer P."/>
            <person name="Witzenberger R."/>
            <person name="Denner E.B."/>
            <person name="Busse H.J."/>
            <person name="Neef A."/>
        </authorList>
    </citation>
    <scope>NUCLEOTIDE SEQUENCE [LARGE SCALE GENOMIC DNA]</scope>
    <source>
        <strain evidence="11 12">DSM 14551</strain>
    </source>
</reference>
<accession>A0A246JTQ3</accession>
<feature type="active site" description="Proton acceptor; specific for D-alanine" evidence="7">
    <location>
        <position position="44"/>
    </location>
</feature>
<evidence type="ECO:0000256" key="4">
    <source>
        <dbReference type="ARBA" id="ARBA00013089"/>
    </source>
</evidence>
<evidence type="ECO:0000256" key="8">
    <source>
        <dbReference type="PIRSR" id="PIRSR600821-50"/>
    </source>
</evidence>
<comment type="similarity">
    <text evidence="3 7">Belongs to the alanine racemase family.</text>
</comment>
<comment type="caution">
    <text evidence="11">The sequence shown here is derived from an EMBL/GenBank/DDBJ whole genome shotgun (WGS) entry which is preliminary data.</text>
</comment>
<dbReference type="InterPro" id="IPR009006">
    <property type="entry name" value="Ala_racemase/Decarboxylase_C"/>
</dbReference>
<dbReference type="Pfam" id="PF01168">
    <property type="entry name" value="Ala_racemase_N"/>
    <property type="match status" value="1"/>
</dbReference>
<dbReference type="EMBL" id="NISJ01000006">
    <property type="protein sequence ID" value="OWQ96389.1"/>
    <property type="molecule type" value="Genomic_DNA"/>
</dbReference>
<dbReference type="CDD" id="cd00430">
    <property type="entry name" value="PLPDE_III_AR"/>
    <property type="match status" value="1"/>
</dbReference>
<organism evidence="11 12">
    <name type="scientific">Sphingopyxis witflariensis</name>
    <dbReference type="NCBI Taxonomy" id="173675"/>
    <lineage>
        <taxon>Bacteria</taxon>
        <taxon>Pseudomonadati</taxon>
        <taxon>Pseudomonadota</taxon>
        <taxon>Alphaproteobacteria</taxon>
        <taxon>Sphingomonadales</taxon>
        <taxon>Sphingomonadaceae</taxon>
        <taxon>Sphingopyxis</taxon>
    </lineage>
</organism>
<dbReference type="SUPFAM" id="SSF50621">
    <property type="entry name" value="Alanine racemase C-terminal domain-like"/>
    <property type="match status" value="1"/>
</dbReference>
<comment type="pathway">
    <text evidence="7">Amino-acid biosynthesis; D-alanine biosynthesis; D-alanine from L-alanine: step 1/1.</text>
</comment>
<dbReference type="GO" id="GO:0030632">
    <property type="term" value="P:D-alanine biosynthetic process"/>
    <property type="evidence" value="ECO:0007669"/>
    <property type="project" value="UniProtKB-UniRule"/>
</dbReference>
<dbReference type="InterPro" id="IPR020622">
    <property type="entry name" value="Ala_racemase_pyridoxalP-BS"/>
</dbReference>
<dbReference type="EC" id="5.1.1.1" evidence="4 7"/>
<evidence type="ECO:0000256" key="3">
    <source>
        <dbReference type="ARBA" id="ARBA00007880"/>
    </source>
</evidence>
<feature type="binding site" evidence="7 9">
    <location>
        <position position="312"/>
    </location>
    <ligand>
        <name>substrate</name>
    </ligand>
</feature>
<evidence type="ECO:0000256" key="5">
    <source>
        <dbReference type="ARBA" id="ARBA00022898"/>
    </source>
</evidence>
<keyword evidence="5 7" id="KW-0663">Pyridoxal phosphate</keyword>
<comment type="catalytic activity">
    <reaction evidence="1 7">
        <text>L-alanine = D-alanine</text>
        <dbReference type="Rhea" id="RHEA:20249"/>
        <dbReference type="ChEBI" id="CHEBI:57416"/>
        <dbReference type="ChEBI" id="CHEBI:57972"/>
        <dbReference type="EC" id="5.1.1.1"/>
    </reaction>
</comment>
<dbReference type="NCBIfam" id="TIGR00492">
    <property type="entry name" value="alr"/>
    <property type="match status" value="1"/>
</dbReference>
<feature type="modified residue" description="N6-(pyridoxal phosphate)lysine" evidence="7 8">
    <location>
        <position position="44"/>
    </location>
</feature>
<dbReference type="PROSITE" id="PS00395">
    <property type="entry name" value="ALANINE_RACEMASE"/>
    <property type="match status" value="1"/>
</dbReference>
<dbReference type="HAMAP" id="MF_01201">
    <property type="entry name" value="Ala_racemase"/>
    <property type="match status" value="1"/>
</dbReference>
<dbReference type="SUPFAM" id="SSF51419">
    <property type="entry name" value="PLP-binding barrel"/>
    <property type="match status" value="1"/>
</dbReference>
<evidence type="ECO:0000256" key="7">
    <source>
        <dbReference type="HAMAP-Rule" id="MF_01201"/>
    </source>
</evidence>
<dbReference type="InterPro" id="IPR000821">
    <property type="entry name" value="Ala_racemase"/>
</dbReference>
<dbReference type="SMART" id="SM01005">
    <property type="entry name" value="Ala_racemase_C"/>
    <property type="match status" value="1"/>
</dbReference>
<feature type="active site" description="Proton acceptor; specific for L-alanine" evidence="7">
    <location>
        <position position="264"/>
    </location>
</feature>
<evidence type="ECO:0000313" key="12">
    <source>
        <dbReference type="Proteomes" id="UP000197097"/>
    </source>
</evidence>
<comment type="cofactor">
    <cofactor evidence="2 7 8">
        <name>pyridoxal 5'-phosphate</name>
        <dbReference type="ChEBI" id="CHEBI:597326"/>
    </cofactor>
</comment>
<dbReference type="UniPathway" id="UPA00042">
    <property type="reaction ID" value="UER00497"/>
</dbReference>
<feature type="domain" description="Alanine racemase C-terminal" evidence="10">
    <location>
        <begin position="243"/>
        <end position="369"/>
    </location>
</feature>
<evidence type="ECO:0000259" key="10">
    <source>
        <dbReference type="SMART" id="SM01005"/>
    </source>
</evidence>
<keyword evidence="6 7" id="KW-0413">Isomerase</keyword>
<feature type="binding site" evidence="7 9">
    <location>
        <position position="143"/>
    </location>
    <ligand>
        <name>substrate</name>
    </ligand>
</feature>
<evidence type="ECO:0000256" key="9">
    <source>
        <dbReference type="PIRSR" id="PIRSR600821-52"/>
    </source>
</evidence>
<keyword evidence="12" id="KW-1185">Reference proteome</keyword>
<dbReference type="InterPro" id="IPR001608">
    <property type="entry name" value="Ala_racemase_N"/>
</dbReference>